<evidence type="ECO:0008006" key="4">
    <source>
        <dbReference type="Google" id="ProtNLM"/>
    </source>
</evidence>
<reference evidence="2" key="1">
    <citation type="journal article" date="2021" name="Front. Microbiol.">
        <title>Comprehensive Comparative Genomics and Phenotyping of Methylobacterium Species.</title>
        <authorList>
            <person name="Alessa O."/>
            <person name="Ogura Y."/>
            <person name="Fujitani Y."/>
            <person name="Takami H."/>
            <person name="Hayashi T."/>
            <person name="Sahin N."/>
            <person name="Tani A."/>
        </authorList>
    </citation>
    <scope>NUCLEOTIDE SEQUENCE</scope>
    <source>
        <strain evidence="2">DSM 17168</strain>
    </source>
</reference>
<name>A0ABQ4SJ69_9HYPH</name>
<dbReference type="SUPFAM" id="SSF110087">
    <property type="entry name" value="DR1885-like metal-binding protein"/>
    <property type="match status" value="1"/>
</dbReference>
<feature type="region of interest" description="Disordered" evidence="1">
    <location>
        <begin position="153"/>
        <end position="176"/>
    </location>
</feature>
<dbReference type="Pfam" id="PF04314">
    <property type="entry name" value="PCuAC"/>
    <property type="match status" value="1"/>
</dbReference>
<evidence type="ECO:0000313" key="2">
    <source>
        <dbReference type="EMBL" id="GJE02473.1"/>
    </source>
</evidence>
<dbReference type="EMBL" id="BPQQ01000057">
    <property type="protein sequence ID" value="GJE02473.1"/>
    <property type="molecule type" value="Genomic_DNA"/>
</dbReference>
<dbReference type="PANTHER" id="PTHR36302">
    <property type="entry name" value="BLR7088 PROTEIN"/>
    <property type="match status" value="1"/>
</dbReference>
<dbReference type="Gene3D" id="2.60.40.1890">
    <property type="entry name" value="PCu(A)C copper chaperone"/>
    <property type="match status" value="1"/>
</dbReference>
<dbReference type="InterPro" id="IPR007410">
    <property type="entry name" value="LpqE-like"/>
</dbReference>
<reference evidence="2" key="2">
    <citation type="submission" date="2021-08" db="EMBL/GenBank/DDBJ databases">
        <authorList>
            <person name="Tani A."/>
            <person name="Ola A."/>
            <person name="Ogura Y."/>
            <person name="Katsura K."/>
            <person name="Hayashi T."/>
        </authorList>
    </citation>
    <scope>NUCLEOTIDE SEQUENCE</scope>
    <source>
        <strain evidence="2">DSM 17168</strain>
    </source>
</reference>
<dbReference type="InterPro" id="IPR036182">
    <property type="entry name" value="PCuAC_sf"/>
</dbReference>
<keyword evidence="3" id="KW-1185">Reference proteome</keyword>
<evidence type="ECO:0000313" key="3">
    <source>
        <dbReference type="Proteomes" id="UP001055153"/>
    </source>
</evidence>
<comment type="caution">
    <text evidence="2">The sequence shown here is derived from an EMBL/GenBank/DDBJ whole genome shotgun (WGS) entry which is preliminary data.</text>
</comment>
<proteinExistence type="predicted"/>
<dbReference type="Proteomes" id="UP001055153">
    <property type="component" value="Unassembled WGS sequence"/>
</dbReference>
<organism evidence="2 3">
    <name type="scientific">Methylobacterium isbiliense</name>
    <dbReference type="NCBI Taxonomy" id="315478"/>
    <lineage>
        <taxon>Bacteria</taxon>
        <taxon>Pseudomonadati</taxon>
        <taxon>Pseudomonadota</taxon>
        <taxon>Alphaproteobacteria</taxon>
        <taxon>Hyphomicrobiales</taxon>
        <taxon>Methylobacteriaceae</taxon>
        <taxon>Methylobacterium</taxon>
    </lineage>
</organism>
<dbReference type="InterPro" id="IPR058248">
    <property type="entry name" value="Lxx211020-like"/>
</dbReference>
<sequence length="176" mass="18582">MPPRALSRRSARRALVAAPVAAVLGLPALAHDYKVGMLAGASPWARATPPGGTVGAGHLSIESRGARAERLVGATSPVAGHVELHAMTVENGAMRMRPLDDGLEVAPGGHVEIKPRGYHLMFVDRKQPLREGEHVPLTLEIRKAGKVDVEPVVERVEASAPTGRGRQAGPDGDRTR</sequence>
<evidence type="ECO:0000256" key="1">
    <source>
        <dbReference type="SAM" id="MobiDB-lite"/>
    </source>
</evidence>
<gene>
    <name evidence="2" type="ORF">GMJLKIPL_4422</name>
</gene>
<protein>
    <recommendedName>
        <fullName evidence="4">Copper chaperone PCu(A)C</fullName>
    </recommendedName>
</protein>
<dbReference type="PANTHER" id="PTHR36302:SF1">
    <property type="entry name" value="COPPER CHAPERONE PCU(A)C"/>
    <property type="match status" value="1"/>
</dbReference>
<accession>A0ABQ4SJ69</accession>